<evidence type="ECO:0000256" key="9">
    <source>
        <dbReference type="ARBA" id="ARBA00022898"/>
    </source>
</evidence>
<evidence type="ECO:0000256" key="5">
    <source>
        <dbReference type="ARBA" id="ARBA00011738"/>
    </source>
</evidence>
<evidence type="ECO:0000256" key="7">
    <source>
        <dbReference type="ARBA" id="ARBA00022605"/>
    </source>
</evidence>
<dbReference type="RefSeq" id="WP_091506274.1">
    <property type="nucleotide sequence ID" value="NZ_FOLE01000001.1"/>
</dbReference>
<evidence type="ECO:0000256" key="3">
    <source>
        <dbReference type="ARBA" id="ARBA00005189"/>
    </source>
</evidence>
<comment type="pathway">
    <text evidence="2 12">Amino-acid biosynthesis; L-histidine biosynthesis; L-histidine from 5-phospho-alpha-D-ribose 1-diphosphate: step 7/9.</text>
</comment>
<dbReference type="PANTHER" id="PTHR42885">
    <property type="entry name" value="HISTIDINOL-PHOSPHATE AMINOTRANSFERASE-RELATED"/>
    <property type="match status" value="1"/>
</dbReference>
<dbReference type="HAMAP" id="MF_01023">
    <property type="entry name" value="HisC_aminotrans_2"/>
    <property type="match status" value="1"/>
</dbReference>
<dbReference type="GO" id="GO:0030170">
    <property type="term" value="F:pyridoxal phosphate binding"/>
    <property type="evidence" value="ECO:0007669"/>
    <property type="project" value="InterPro"/>
</dbReference>
<organism evidence="14 15">
    <name type="scientific">Flexibacter flexilis DSM 6793</name>
    <dbReference type="NCBI Taxonomy" id="927664"/>
    <lineage>
        <taxon>Bacteria</taxon>
        <taxon>Pseudomonadati</taxon>
        <taxon>Bacteroidota</taxon>
        <taxon>Cytophagia</taxon>
        <taxon>Cytophagales</taxon>
        <taxon>Flexibacteraceae</taxon>
        <taxon>Flexibacter</taxon>
    </lineage>
</organism>
<comment type="subunit">
    <text evidence="5 12">Homodimer.</text>
</comment>
<sequence length="353" mass="39102">MKPFTELLQPHILALAPYSSARDEYTGSEGVFLDANENPLGSVGSSQNYNRYPDPYQHAIKTELARIKGVNPNQIFLGNGSDEAIDLLIRAFCKPSHDQILIMPPTYGMYEVSANINNVGIVRVPLTADYQIDVAAVQAAITPQTKILFICSPNNPTGNALNPQHIQTLLDTFEGIVILDEAYIDFCPETSWLSKLDSYPNLVIIQTFSKAWGLAGLRVGMAFAQAGPIAVLNKIKPPYNISLVTQQIVLESLLHESEKDAMVAEILHQRVSLAAALETFSFVQKIHVSDANFLLVQMLNAKQIFDYLIDNQVIVRNRANVILCSDCLRISVGTQAENEVLLQKLAMWEKKSM</sequence>
<evidence type="ECO:0000256" key="4">
    <source>
        <dbReference type="ARBA" id="ARBA00007970"/>
    </source>
</evidence>
<dbReference type="InterPro" id="IPR015422">
    <property type="entry name" value="PyrdxlP-dep_Trfase_small"/>
</dbReference>
<dbReference type="Proteomes" id="UP000199514">
    <property type="component" value="Unassembled WGS sequence"/>
</dbReference>
<evidence type="ECO:0000256" key="12">
    <source>
        <dbReference type="HAMAP-Rule" id="MF_01023"/>
    </source>
</evidence>
<evidence type="ECO:0000313" key="14">
    <source>
        <dbReference type="EMBL" id="SFB76310.1"/>
    </source>
</evidence>
<keyword evidence="15" id="KW-1185">Reference proteome</keyword>
<dbReference type="Gene3D" id="3.90.1150.10">
    <property type="entry name" value="Aspartate Aminotransferase, domain 1"/>
    <property type="match status" value="1"/>
</dbReference>
<evidence type="ECO:0000256" key="1">
    <source>
        <dbReference type="ARBA" id="ARBA00001933"/>
    </source>
</evidence>
<dbReference type="InterPro" id="IPR015424">
    <property type="entry name" value="PyrdxlP-dep_Trfase"/>
</dbReference>
<dbReference type="STRING" id="927664.SAMN05421780_101345"/>
<comment type="pathway">
    <text evidence="3">Lipid metabolism.</text>
</comment>
<name>A0A1I1DUC8_9BACT</name>
<evidence type="ECO:0000256" key="2">
    <source>
        <dbReference type="ARBA" id="ARBA00005011"/>
    </source>
</evidence>
<evidence type="ECO:0000259" key="13">
    <source>
        <dbReference type="Pfam" id="PF00155"/>
    </source>
</evidence>
<keyword evidence="7 12" id="KW-0028">Amino-acid biosynthesis</keyword>
<dbReference type="AlphaFoldDB" id="A0A1I1DUC8"/>
<keyword evidence="9 12" id="KW-0663">Pyridoxal phosphate</keyword>
<dbReference type="InterPro" id="IPR001917">
    <property type="entry name" value="Aminotrans_II_pyridoxalP_BS"/>
</dbReference>
<feature type="domain" description="Aminotransferase class I/classII large" evidence="13">
    <location>
        <begin position="38"/>
        <end position="345"/>
    </location>
</feature>
<protein>
    <recommendedName>
        <fullName evidence="12">Histidinol-phosphate aminotransferase</fullName>
        <ecNumber evidence="12">2.6.1.9</ecNumber>
    </recommendedName>
    <alternativeName>
        <fullName evidence="12">Imidazole acetol-phosphate transaminase</fullName>
    </alternativeName>
</protein>
<dbReference type="PANTHER" id="PTHR42885:SF2">
    <property type="entry name" value="HISTIDINOL-PHOSPHATE AMINOTRANSFERASE"/>
    <property type="match status" value="1"/>
</dbReference>
<evidence type="ECO:0000313" key="15">
    <source>
        <dbReference type="Proteomes" id="UP000199514"/>
    </source>
</evidence>
<dbReference type="NCBIfam" id="TIGR01141">
    <property type="entry name" value="hisC"/>
    <property type="match status" value="1"/>
</dbReference>
<comment type="cofactor">
    <cofactor evidence="1 12">
        <name>pyridoxal 5'-phosphate</name>
        <dbReference type="ChEBI" id="CHEBI:597326"/>
    </cofactor>
</comment>
<gene>
    <name evidence="12" type="primary">hisC</name>
    <name evidence="14" type="ORF">SAMN05421780_101345</name>
</gene>
<keyword evidence="6 12" id="KW-0032">Aminotransferase</keyword>
<proteinExistence type="inferred from homology"/>
<dbReference type="InterPro" id="IPR015421">
    <property type="entry name" value="PyrdxlP-dep_Trfase_major"/>
</dbReference>
<comment type="catalytic activity">
    <reaction evidence="11 12">
        <text>L-histidinol phosphate + 2-oxoglutarate = 3-(imidazol-4-yl)-2-oxopropyl phosphate + L-glutamate</text>
        <dbReference type="Rhea" id="RHEA:23744"/>
        <dbReference type="ChEBI" id="CHEBI:16810"/>
        <dbReference type="ChEBI" id="CHEBI:29985"/>
        <dbReference type="ChEBI" id="CHEBI:57766"/>
        <dbReference type="ChEBI" id="CHEBI:57980"/>
        <dbReference type="EC" id="2.6.1.9"/>
    </reaction>
</comment>
<comment type="similarity">
    <text evidence="4 12">Belongs to the class-II pyridoxal-phosphate-dependent aminotransferase family. Histidinol-phosphate aminotransferase subfamily.</text>
</comment>
<dbReference type="CDD" id="cd00609">
    <property type="entry name" value="AAT_like"/>
    <property type="match status" value="1"/>
</dbReference>
<dbReference type="Gene3D" id="3.40.640.10">
    <property type="entry name" value="Type I PLP-dependent aspartate aminotransferase-like (Major domain)"/>
    <property type="match status" value="1"/>
</dbReference>
<dbReference type="Pfam" id="PF00155">
    <property type="entry name" value="Aminotran_1_2"/>
    <property type="match status" value="1"/>
</dbReference>
<evidence type="ECO:0000256" key="6">
    <source>
        <dbReference type="ARBA" id="ARBA00022576"/>
    </source>
</evidence>
<reference evidence="14 15" key="1">
    <citation type="submission" date="2016-10" db="EMBL/GenBank/DDBJ databases">
        <authorList>
            <person name="de Groot N.N."/>
        </authorList>
    </citation>
    <scope>NUCLEOTIDE SEQUENCE [LARGE SCALE GENOMIC DNA]</scope>
    <source>
        <strain evidence="14 15">DSM 6793</strain>
    </source>
</reference>
<dbReference type="GO" id="GO:0004400">
    <property type="term" value="F:histidinol-phosphate transaminase activity"/>
    <property type="evidence" value="ECO:0007669"/>
    <property type="project" value="UniProtKB-UniRule"/>
</dbReference>
<dbReference type="InterPro" id="IPR005861">
    <property type="entry name" value="HisP_aminotrans"/>
</dbReference>
<keyword evidence="10 12" id="KW-0368">Histidine biosynthesis</keyword>
<dbReference type="PROSITE" id="PS00599">
    <property type="entry name" value="AA_TRANSFER_CLASS_2"/>
    <property type="match status" value="1"/>
</dbReference>
<dbReference type="EC" id="2.6.1.9" evidence="12"/>
<dbReference type="EMBL" id="FOLE01000001">
    <property type="protein sequence ID" value="SFB76310.1"/>
    <property type="molecule type" value="Genomic_DNA"/>
</dbReference>
<feature type="modified residue" description="N6-(pyridoxal phosphate)lysine" evidence="12">
    <location>
        <position position="210"/>
    </location>
</feature>
<dbReference type="SUPFAM" id="SSF53383">
    <property type="entry name" value="PLP-dependent transferases"/>
    <property type="match status" value="1"/>
</dbReference>
<accession>A0A1I1DUC8</accession>
<evidence type="ECO:0000256" key="11">
    <source>
        <dbReference type="ARBA" id="ARBA00047481"/>
    </source>
</evidence>
<dbReference type="GO" id="GO:0000105">
    <property type="term" value="P:L-histidine biosynthetic process"/>
    <property type="evidence" value="ECO:0007669"/>
    <property type="project" value="UniProtKB-UniRule"/>
</dbReference>
<evidence type="ECO:0000256" key="8">
    <source>
        <dbReference type="ARBA" id="ARBA00022679"/>
    </source>
</evidence>
<dbReference type="UniPathway" id="UPA00031">
    <property type="reaction ID" value="UER00012"/>
</dbReference>
<dbReference type="OrthoDB" id="9813612at2"/>
<keyword evidence="8 12" id="KW-0808">Transferase</keyword>
<evidence type="ECO:0000256" key="10">
    <source>
        <dbReference type="ARBA" id="ARBA00023102"/>
    </source>
</evidence>
<dbReference type="InterPro" id="IPR004839">
    <property type="entry name" value="Aminotransferase_I/II_large"/>
</dbReference>